<keyword evidence="2" id="KW-1185">Reference proteome</keyword>
<name>A0A2K2FKQ1_9CLOT</name>
<sequence length="167" mass="18985">MKIDISDILKFDGASLDVKFEGSQEDFDIKSIDDDLIFADPIRFDGKLVNVSGVIKLDGSLEADYTAVCYRCLKKIDRRMKLDIKEEFVDASKDTDGEMYTYEGKYIDLGKALKDNIVLNLPMKQVCTSDCKGLCPKCGENLNEKECSCKEEYINPQMEVLKNFFNN</sequence>
<dbReference type="EMBL" id="NIOJ01000004">
    <property type="protein sequence ID" value="PNU01043.1"/>
    <property type="molecule type" value="Genomic_DNA"/>
</dbReference>
<gene>
    <name evidence="1" type="ORF">CDQ84_02620</name>
</gene>
<dbReference type="PANTHER" id="PTHR34374">
    <property type="entry name" value="LARGE RIBOSOMAL RNA SUBUNIT ACCUMULATION PROTEIN YCED HOMOLOG 1, CHLOROPLASTIC"/>
    <property type="match status" value="1"/>
</dbReference>
<dbReference type="AlphaFoldDB" id="A0A2K2FKQ1"/>
<evidence type="ECO:0000313" key="2">
    <source>
        <dbReference type="Proteomes" id="UP000236151"/>
    </source>
</evidence>
<protein>
    <recommendedName>
        <fullName evidence="3">DNA-binding protein</fullName>
    </recommendedName>
</protein>
<proteinExistence type="predicted"/>
<organism evidence="1 2">
    <name type="scientific">Clostridium thermosuccinogenes</name>
    <dbReference type="NCBI Taxonomy" id="84032"/>
    <lineage>
        <taxon>Bacteria</taxon>
        <taxon>Bacillati</taxon>
        <taxon>Bacillota</taxon>
        <taxon>Clostridia</taxon>
        <taxon>Eubacteriales</taxon>
        <taxon>Clostridiaceae</taxon>
        <taxon>Clostridium</taxon>
    </lineage>
</organism>
<evidence type="ECO:0000313" key="1">
    <source>
        <dbReference type="EMBL" id="PNU01043.1"/>
    </source>
</evidence>
<dbReference type="Proteomes" id="UP000236151">
    <property type="component" value="Unassembled WGS sequence"/>
</dbReference>
<comment type="caution">
    <text evidence="1">The sequence shown here is derived from an EMBL/GenBank/DDBJ whole genome shotgun (WGS) entry which is preliminary data.</text>
</comment>
<dbReference type="PANTHER" id="PTHR34374:SF1">
    <property type="entry name" value="LARGE RIBOSOMAL RNA SUBUNIT ACCUMULATION PROTEIN YCED HOMOLOG 1, CHLOROPLASTIC"/>
    <property type="match status" value="1"/>
</dbReference>
<dbReference type="RefSeq" id="WP_103080171.1">
    <property type="nucleotide sequence ID" value="NZ_CP021850.1"/>
</dbReference>
<accession>A0A2K2FKQ1</accession>
<dbReference type="InterPro" id="IPR003772">
    <property type="entry name" value="YceD"/>
</dbReference>
<dbReference type="OrthoDB" id="9790372at2"/>
<reference evidence="1 2" key="1">
    <citation type="submission" date="2017-06" db="EMBL/GenBank/DDBJ databases">
        <title>Investigating the central metabolism of Clostridium thermosuccinogenes.</title>
        <authorList>
            <person name="Koendjbiharie J.G."/>
            <person name="van Kranenburg R."/>
        </authorList>
    </citation>
    <scope>NUCLEOTIDE SEQUENCE [LARGE SCALE GENOMIC DNA]</scope>
    <source>
        <strain evidence="1 2">DSM 5806</strain>
    </source>
</reference>
<dbReference type="KEGG" id="cthd:CDO33_05645"/>
<dbReference type="Pfam" id="PF02620">
    <property type="entry name" value="YceD"/>
    <property type="match status" value="1"/>
</dbReference>
<evidence type="ECO:0008006" key="3">
    <source>
        <dbReference type="Google" id="ProtNLM"/>
    </source>
</evidence>